<comment type="caution">
    <text evidence="2">The sequence shown here is derived from an EMBL/GenBank/DDBJ whole genome shotgun (WGS) entry which is preliminary data.</text>
</comment>
<evidence type="ECO:0000256" key="1">
    <source>
        <dbReference type="SAM" id="SignalP"/>
    </source>
</evidence>
<sequence>MKSLHFLSILCLVLSLERFQCQVVINELDLNLNYIELRNLNSAPFTFDGQSVKLASYSPGPTYESSAILTGSIAGNGIVKYDINGAKKRRKRSPGGSIALNIGTDASRYILIYKQGESVNWDSLVFKTSESASGTVFTANANEWDNKYLLYSPGKVFVRIADSSDSPESWEIRDVGTPDAPNDGQIRLKKFAMTLNVKISRRETDLTGKYLDISFDNITPTNDRYYGIIGHVGHQPIAFMDLIQEDDKTTVVKMNNSLFNAKKLTRYENECWLIKFEDLIAPKVPQDFVN</sequence>
<evidence type="ECO:0000313" key="2">
    <source>
        <dbReference type="EMBL" id="CAD5126707.1"/>
    </source>
</evidence>
<name>A0A7I8WER3_9ANNE</name>
<feature type="signal peptide" evidence="1">
    <location>
        <begin position="1"/>
        <end position="21"/>
    </location>
</feature>
<dbReference type="AlphaFoldDB" id="A0A7I8WER3"/>
<accession>A0A7I8WER3</accession>
<organism evidence="2 3">
    <name type="scientific">Dimorphilus gyrociliatus</name>
    <dbReference type="NCBI Taxonomy" id="2664684"/>
    <lineage>
        <taxon>Eukaryota</taxon>
        <taxon>Metazoa</taxon>
        <taxon>Spiralia</taxon>
        <taxon>Lophotrochozoa</taxon>
        <taxon>Annelida</taxon>
        <taxon>Polychaeta</taxon>
        <taxon>Polychaeta incertae sedis</taxon>
        <taxon>Dinophilidae</taxon>
        <taxon>Dimorphilus</taxon>
    </lineage>
</organism>
<keyword evidence="1" id="KW-0732">Signal</keyword>
<proteinExistence type="predicted"/>
<feature type="chain" id="PRO_5029800353" evidence="1">
    <location>
        <begin position="22"/>
        <end position="290"/>
    </location>
</feature>
<evidence type="ECO:0000313" key="3">
    <source>
        <dbReference type="Proteomes" id="UP000549394"/>
    </source>
</evidence>
<keyword evidence="3" id="KW-1185">Reference proteome</keyword>
<dbReference type="EMBL" id="CAJFCJ010000074">
    <property type="protein sequence ID" value="CAD5126707.1"/>
    <property type="molecule type" value="Genomic_DNA"/>
</dbReference>
<reference evidence="2 3" key="1">
    <citation type="submission" date="2020-08" db="EMBL/GenBank/DDBJ databases">
        <authorList>
            <person name="Hejnol A."/>
        </authorList>
    </citation>
    <scope>NUCLEOTIDE SEQUENCE [LARGE SCALE GENOMIC DNA]</scope>
</reference>
<protein>
    <submittedName>
        <fullName evidence="2">DgyrCDS14771</fullName>
    </submittedName>
</protein>
<gene>
    <name evidence="2" type="ORF">DGYR_LOCUS13940</name>
</gene>
<dbReference type="Proteomes" id="UP000549394">
    <property type="component" value="Unassembled WGS sequence"/>
</dbReference>